<name>A0A0J1BF61_RHOIS</name>
<proteinExistence type="predicted"/>
<comment type="caution">
    <text evidence="1">The sequence shown here is derived from an EMBL/GenBank/DDBJ whole genome shotgun (WGS) entry which is preliminary data.</text>
</comment>
<gene>
    <name evidence="1" type="ORF">RISK_002913</name>
</gene>
<sequence>MRAGVESLSCLTRARVKLDAEAVGRGDAEELVVSDASSVRTQPFA</sequence>
<dbReference type="AlphaFoldDB" id="A0A0J1BF61"/>
<evidence type="ECO:0000313" key="2">
    <source>
        <dbReference type="Proteomes" id="UP000036367"/>
    </source>
</evidence>
<evidence type="ECO:0000313" key="1">
    <source>
        <dbReference type="EMBL" id="KLU05151.1"/>
    </source>
</evidence>
<keyword evidence="2" id="KW-1185">Reference proteome</keyword>
<organism evidence="1 2">
    <name type="scientific">Rhodopirellula islandica</name>
    <dbReference type="NCBI Taxonomy" id="595434"/>
    <lineage>
        <taxon>Bacteria</taxon>
        <taxon>Pseudomonadati</taxon>
        <taxon>Planctomycetota</taxon>
        <taxon>Planctomycetia</taxon>
        <taxon>Pirellulales</taxon>
        <taxon>Pirellulaceae</taxon>
        <taxon>Rhodopirellula</taxon>
    </lineage>
</organism>
<dbReference type="EMBL" id="LECT01000023">
    <property type="protein sequence ID" value="KLU05151.1"/>
    <property type="molecule type" value="Genomic_DNA"/>
</dbReference>
<accession>A0A0J1BF61</accession>
<reference evidence="1" key="1">
    <citation type="submission" date="2015-05" db="EMBL/GenBank/DDBJ databases">
        <title>Permanent draft genome of Rhodopirellula islandicus K833.</title>
        <authorList>
            <person name="Kizina J."/>
            <person name="Richter M."/>
            <person name="Glockner F.O."/>
            <person name="Harder J."/>
        </authorList>
    </citation>
    <scope>NUCLEOTIDE SEQUENCE [LARGE SCALE GENOMIC DNA]</scope>
    <source>
        <strain evidence="1">K833</strain>
    </source>
</reference>
<dbReference type="PATRIC" id="fig|595434.4.peg.2778"/>
<dbReference type="Proteomes" id="UP000036367">
    <property type="component" value="Unassembled WGS sequence"/>
</dbReference>
<protein>
    <submittedName>
        <fullName evidence="1">Uncharacterized protein</fullName>
    </submittedName>
</protein>